<feature type="domain" description="C-type lectin" evidence="4">
    <location>
        <begin position="78"/>
        <end position="202"/>
    </location>
</feature>
<evidence type="ECO:0000256" key="2">
    <source>
        <dbReference type="ARBA" id="ARBA00023157"/>
    </source>
</evidence>
<dbReference type="Proteomes" id="UP000245119">
    <property type="component" value="Linkage Group LG2"/>
</dbReference>
<dbReference type="InterPro" id="IPR001304">
    <property type="entry name" value="C-type_lectin-like"/>
</dbReference>
<dbReference type="Gene3D" id="3.10.100.10">
    <property type="entry name" value="Mannose-Binding Protein A, subunit A"/>
    <property type="match status" value="1"/>
</dbReference>
<evidence type="ECO:0000313" key="7">
    <source>
        <dbReference type="EMBL" id="PVD37151.1"/>
    </source>
</evidence>
<feature type="domain" description="Fibronectin type-III" evidence="6">
    <location>
        <begin position="952"/>
        <end position="1052"/>
    </location>
</feature>
<evidence type="ECO:0000313" key="8">
    <source>
        <dbReference type="Proteomes" id="UP000245119"/>
    </source>
</evidence>
<dbReference type="GO" id="GO:0098609">
    <property type="term" value="P:cell-cell adhesion"/>
    <property type="evidence" value="ECO:0007669"/>
    <property type="project" value="TreeGrafter"/>
</dbReference>
<feature type="domain" description="Ig-like" evidence="5">
    <location>
        <begin position="234"/>
        <end position="343"/>
    </location>
</feature>
<dbReference type="EMBL" id="PZQS01000002">
    <property type="protein sequence ID" value="PVD37151.1"/>
    <property type="molecule type" value="Genomic_DNA"/>
</dbReference>
<protein>
    <submittedName>
        <fullName evidence="7">Uncharacterized protein</fullName>
    </submittedName>
</protein>
<dbReference type="SMART" id="SM00409">
    <property type="entry name" value="IG"/>
    <property type="match status" value="6"/>
</dbReference>
<dbReference type="PROSITE" id="PS50041">
    <property type="entry name" value="C_TYPE_LECTIN_2"/>
    <property type="match status" value="1"/>
</dbReference>
<sequence>MRGGRERGTMGRLFEEGGVGRVGARGRQQKCRPRDGVSPLNAMSPTAAVSLLMTSWLALGVREVTAQIHDCPLGWVTFNDHCYHFVFYPTQTLEAAVAVCEQDAGYLLSINTEAEHLFISEWLTKQELDRSRRWWTSGIGAGTTLRWEGDGTALTFDTSSKWGEADADKKANLHIVYTFTIATNTFLWNRQPDSEKSPFICEVNRQESFRVTQAQRDFTYGTLYSDVALAPRGPRFTILPESVVVADRVDSTYLECEADSLPPPSYTCWSTVPPEYNHSPLCYRYKRTSTSIIRISSDVDPRYTLTNGRLSLQDPQTPADAGLYYCAAENEFGSINTPAVRVSFGYIGDFSNDPPGSVRAKRYQGTVINCNPPRYNPDASFQWFKGPGANFLRTDLNKYLFMSFNGKLYFSETSLADAGMYHCVVTLTVPPGQRFATVQPPSKTSLGIELIVEGDVATDFGPEIHNDFPAVFPTVPLRGQQLRVECLAYGSLPLYYTWSRDNGPVPDKAWYLEDNRVLILPDVQLEDAGNYTCNVQRKSSTSHAKSISLVIEAAPFFMFPLRDQHVDIDSQVSIRCHAGGVPAPTYAWQKNGQPLTSTPGDVEVSGNVVVIKRVDPARHSGMYECSATNLHGTSVSSAQLRVLSFAPTFSKRPLADTMTATIGGNATIICQPDASPSPEMTWSLNDAPLNLVKGAEGRVVLLDNGNLFITQVQMSDQGRYTCTAENLNGRASSTGLLSVVSRTTITVPPRDTHVDVNGSAFLQCQASFDRKQRDLVYVWSFNDVTIDADKDPTFKQSTSDDQLGLYIINTQFEHAGEYRCTALTVDDSVTASAYLTVQGPPSEPAGVLGQVVNGMSVVLIWSVGDSHGADILFFNIEYKSNFNPVWRYKYTQLRTADTLSAEHPDKHTYVVTDLSPGSSYSFRVSAINRYGVGPPSQPSAYLKIPDAAPTKAPEEISIMYSTVGTLAFTWQELSEEDLTGDGVGYKVFWRKKTNNDNGGLWQREVLYGRTDRHVALVGQDNFYLEYEVKVGAFNSLGDGPNSTIFIIMSAEDLPIETPRNVRTGEYNATAFQVFWNKVDTSRQAMRGKLVGFQVNYWWEPEPGTLYSSNVWCDDCEETMVIGVIPNENYWINVQVFNTVGLGPKGEDTFISLLLNPPLLYPEYVMVSSHGPDSVFVQWRGVSIGLLEEPLIGYKASD</sequence>
<dbReference type="SMART" id="SM00034">
    <property type="entry name" value="CLECT"/>
    <property type="match status" value="1"/>
</dbReference>
<evidence type="ECO:0000256" key="1">
    <source>
        <dbReference type="ARBA" id="ARBA00022737"/>
    </source>
</evidence>
<dbReference type="InterPro" id="IPR036116">
    <property type="entry name" value="FN3_sf"/>
</dbReference>
<dbReference type="InterPro" id="IPR036179">
    <property type="entry name" value="Ig-like_dom_sf"/>
</dbReference>
<dbReference type="SUPFAM" id="SSF49265">
    <property type="entry name" value="Fibronectin type III"/>
    <property type="match status" value="2"/>
</dbReference>
<dbReference type="AlphaFoldDB" id="A0A2T7PUQ5"/>
<dbReference type="SMART" id="SM00408">
    <property type="entry name" value="IGc2"/>
    <property type="match status" value="6"/>
</dbReference>
<dbReference type="InterPro" id="IPR003598">
    <property type="entry name" value="Ig_sub2"/>
</dbReference>
<keyword evidence="3" id="KW-0393">Immunoglobulin domain</keyword>
<reference evidence="7 8" key="1">
    <citation type="submission" date="2018-04" db="EMBL/GenBank/DDBJ databases">
        <title>The genome of golden apple snail Pomacea canaliculata provides insight into stress tolerance and invasive adaptation.</title>
        <authorList>
            <person name="Liu C."/>
            <person name="Liu B."/>
            <person name="Ren Y."/>
            <person name="Zhang Y."/>
            <person name="Wang H."/>
            <person name="Li S."/>
            <person name="Jiang F."/>
            <person name="Yin L."/>
            <person name="Zhang G."/>
            <person name="Qian W."/>
            <person name="Fan W."/>
        </authorList>
    </citation>
    <scope>NUCLEOTIDE SEQUENCE [LARGE SCALE GENOMIC DNA]</scope>
    <source>
        <strain evidence="7">SZHN2017</strain>
        <tissue evidence="7">Muscle</tissue>
    </source>
</reference>
<dbReference type="PANTHER" id="PTHR44170:SF6">
    <property type="entry name" value="CONTACTIN"/>
    <property type="match status" value="1"/>
</dbReference>
<evidence type="ECO:0000256" key="3">
    <source>
        <dbReference type="ARBA" id="ARBA00023319"/>
    </source>
</evidence>
<dbReference type="Gene3D" id="2.60.40.10">
    <property type="entry name" value="Immunoglobulins"/>
    <property type="match status" value="9"/>
</dbReference>
<dbReference type="STRING" id="400727.A0A2T7PUQ5"/>
<evidence type="ECO:0000259" key="4">
    <source>
        <dbReference type="PROSITE" id="PS50041"/>
    </source>
</evidence>
<dbReference type="InterPro" id="IPR003599">
    <property type="entry name" value="Ig_sub"/>
</dbReference>
<proteinExistence type="predicted"/>
<organism evidence="7 8">
    <name type="scientific">Pomacea canaliculata</name>
    <name type="common">Golden apple snail</name>
    <dbReference type="NCBI Taxonomy" id="400727"/>
    <lineage>
        <taxon>Eukaryota</taxon>
        <taxon>Metazoa</taxon>
        <taxon>Spiralia</taxon>
        <taxon>Lophotrochozoa</taxon>
        <taxon>Mollusca</taxon>
        <taxon>Gastropoda</taxon>
        <taxon>Caenogastropoda</taxon>
        <taxon>Architaenioglossa</taxon>
        <taxon>Ampullarioidea</taxon>
        <taxon>Ampullariidae</taxon>
        <taxon>Pomacea</taxon>
    </lineage>
</organism>
<dbReference type="InterPro" id="IPR016186">
    <property type="entry name" value="C-type_lectin-like/link_sf"/>
</dbReference>
<dbReference type="InterPro" id="IPR007110">
    <property type="entry name" value="Ig-like_dom"/>
</dbReference>
<dbReference type="InterPro" id="IPR003961">
    <property type="entry name" value="FN3_dom"/>
</dbReference>
<gene>
    <name evidence="7" type="ORF">C0Q70_04146</name>
</gene>
<dbReference type="FunFam" id="2.60.40.10:FF:000032">
    <property type="entry name" value="palladin isoform X1"/>
    <property type="match status" value="1"/>
</dbReference>
<dbReference type="CDD" id="cd00063">
    <property type="entry name" value="FN3"/>
    <property type="match status" value="3"/>
</dbReference>
<name>A0A2T7PUQ5_POMCA</name>
<dbReference type="GO" id="GO:0030424">
    <property type="term" value="C:axon"/>
    <property type="evidence" value="ECO:0007669"/>
    <property type="project" value="TreeGrafter"/>
</dbReference>
<dbReference type="SUPFAM" id="SSF56436">
    <property type="entry name" value="C-type lectin-like"/>
    <property type="match status" value="1"/>
</dbReference>
<dbReference type="Pfam" id="PF00041">
    <property type="entry name" value="fn3"/>
    <property type="match status" value="1"/>
</dbReference>
<feature type="domain" description="Ig-like" evidence="5">
    <location>
        <begin position="355"/>
        <end position="439"/>
    </location>
</feature>
<keyword evidence="1" id="KW-0677">Repeat</keyword>
<feature type="domain" description="Fibronectin type-III" evidence="6">
    <location>
        <begin position="1057"/>
        <end position="1157"/>
    </location>
</feature>
<dbReference type="Pfam" id="PF00059">
    <property type="entry name" value="Lectin_C"/>
    <property type="match status" value="1"/>
</dbReference>
<keyword evidence="8" id="KW-1185">Reference proteome</keyword>
<evidence type="ECO:0000259" key="5">
    <source>
        <dbReference type="PROSITE" id="PS50835"/>
    </source>
</evidence>
<evidence type="ECO:0000259" key="6">
    <source>
        <dbReference type="PROSITE" id="PS50853"/>
    </source>
</evidence>
<dbReference type="SUPFAM" id="SSF48726">
    <property type="entry name" value="Immunoglobulin"/>
    <property type="match status" value="6"/>
</dbReference>
<dbReference type="OrthoDB" id="3666223at2759"/>
<dbReference type="Pfam" id="PF13927">
    <property type="entry name" value="Ig_3"/>
    <property type="match status" value="4"/>
</dbReference>
<keyword evidence="2" id="KW-1015">Disulfide bond</keyword>
<dbReference type="InterPro" id="IPR016187">
    <property type="entry name" value="CTDL_fold"/>
</dbReference>
<feature type="domain" description="Ig-like" evidence="5">
    <location>
        <begin position="469"/>
        <end position="548"/>
    </location>
</feature>
<dbReference type="PANTHER" id="PTHR44170">
    <property type="entry name" value="PROTEIN SIDEKICK"/>
    <property type="match status" value="1"/>
</dbReference>
<comment type="caution">
    <text evidence="7">The sequence shown here is derived from an EMBL/GenBank/DDBJ whole genome shotgun (WGS) entry which is preliminary data.</text>
</comment>
<dbReference type="SMART" id="SM00060">
    <property type="entry name" value="FN3"/>
    <property type="match status" value="3"/>
</dbReference>
<dbReference type="CDD" id="cd00037">
    <property type="entry name" value="CLECT"/>
    <property type="match status" value="1"/>
</dbReference>
<feature type="domain" description="Fibronectin type-III" evidence="6">
    <location>
        <begin position="840"/>
        <end position="947"/>
    </location>
</feature>
<dbReference type="PROSITE" id="PS50835">
    <property type="entry name" value="IG_LIKE"/>
    <property type="match status" value="6"/>
</dbReference>
<feature type="domain" description="Ig-like" evidence="5">
    <location>
        <begin position="555"/>
        <end position="641"/>
    </location>
</feature>
<feature type="domain" description="Ig-like" evidence="5">
    <location>
        <begin position="647"/>
        <end position="738"/>
    </location>
</feature>
<dbReference type="InterPro" id="IPR013783">
    <property type="entry name" value="Ig-like_fold"/>
</dbReference>
<dbReference type="GO" id="GO:0007411">
    <property type="term" value="P:axon guidance"/>
    <property type="evidence" value="ECO:0007669"/>
    <property type="project" value="TreeGrafter"/>
</dbReference>
<dbReference type="PROSITE" id="PS50853">
    <property type="entry name" value="FN3"/>
    <property type="match status" value="3"/>
</dbReference>
<accession>A0A2T7PUQ5</accession>
<dbReference type="FunFam" id="2.60.40.10:FF:000052">
    <property type="entry name" value="Contactin 1"/>
    <property type="match status" value="1"/>
</dbReference>
<dbReference type="GO" id="GO:0005886">
    <property type="term" value="C:plasma membrane"/>
    <property type="evidence" value="ECO:0007669"/>
    <property type="project" value="TreeGrafter"/>
</dbReference>
<feature type="domain" description="Ig-like" evidence="5">
    <location>
        <begin position="743"/>
        <end position="836"/>
    </location>
</feature>